<dbReference type="InterPro" id="IPR000061">
    <property type="entry name" value="Surp"/>
</dbReference>
<dbReference type="GO" id="GO:0006396">
    <property type="term" value="P:RNA processing"/>
    <property type="evidence" value="ECO:0007669"/>
    <property type="project" value="InterPro"/>
</dbReference>
<evidence type="ECO:0000256" key="1">
    <source>
        <dbReference type="SAM" id="Coils"/>
    </source>
</evidence>
<keyword evidence="1" id="KW-0175">Coiled coil</keyword>
<dbReference type="RefSeq" id="XP_005707245.1">
    <property type="nucleotide sequence ID" value="XM_005707188.1"/>
</dbReference>
<dbReference type="InterPro" id="IPR035967">
    <property type="entry name" value="SWAP/Surp_sf"/>
</dbReference>
<gene>
    <name evidence="3" type="ORF">Gasu_19650</name>
</gene>
<dbReference type="PROSITE" id="PS50128">
    <property type="entry name" value="SURP"/>
    <property type="match status" value="1"/>
</dbReference>
<dbReference type="Gramene" id="EME30725">
    <property type="protein sequence ID" value="EME30725"/>
    <property type="gene ID" value="Gasu_19650"/>
</dbReference>
<proteinExistence type="predicted"/>
<dbReference type="GeneID" id="17089433"/>
<sequence length="123" mass="14840">MDQETRERVQQTAEYIVRKDYSVSDVFRKRLYEKNSRFAFLSPRRSQHDLILEELEEAVHRLRAKRKHKTEQEYIRETKLPKYDKTVDDHRDRLAIVPMGHTQRNTFISSHLVHCKCRAKGQS</sequence>
<dbReference type="Proteomes" id="UP000030680">
    <property type="component" value="Unassembled WGS sequence"/>
</dbReference>
<organism evidence="3 4">
    <name type="scientific">Galdieria sulphuraria</name>
    <name type="common">Red alga</name>
    <dbReference type="NCBI Taxonomy" id="130081"/>
    <lineage>
        <taxon>Eukaryota</taxon>
        <taxon>Rhodophyta</taxon>
        <taxon>Bangiophyceae</taxon>
        <taxon>Galdieriales</taxon>
        <taxon>Galdieriaceae</taxon>
        <taxon>Galdieria</taxon>
    </lineage>
</organism>
<name>M2X2W9_GALSU</name>
<evidence type="ECO:0000313" key="3">
    <source>
        <dbReference type="EMBL" id="EME30725.1"/>
    </source>
</evidence>
<dbReference type="SUPFAM" id="SSF109905">
    <property type="entry name" value="Surp module (SWAP domain)"/>
    <property type="match status" value="1"/>
</dbReference>
<feature type="domain" description="SURP motif" evidence="2">
    <location>
        <begin position="8"/>
        <end position="51"/>
    </location>
</feature>
<dbReference type="Pfam" id="PF01805">
    <property type="entry name" value="Surp"/>
    <property type="match status" value="1"/>
</dbReference>
<accession>M2X2W9</accession>
<evidence type="ECO:0000313" key="4">
    <source>
        <dbReference type="Proteomes" id="UP000030680"/>
    </source>
</evidence>
<keyword evidence="4" id="KW-1185">Reference proteome</keyword>
<dbReference type="KEGG" id="gsl:Gasu_19650"/>
<dbReference type="AlphaFoldDB" id="M2X2W9"/>
<reference evidence="4" key="1">
    <citation type="journal article" date="2013" name="Science">
        <title>Gene transfer from bacteria and archaea facilitated evolution of an extremophilic eukaryote.</title>
        <authorList>
            <person name="Schonknecht G."/>
            <person name="Chen W.H."/>
            <person name="Ternes C.M."/>
            <person name="Barbier G.G."/>
            <person name="Shrestha R.P."/>
            <person name="Stanke M."/>
            <person name="Brautigam A."/>
            <person name="Baker B.J."/>
            <person name="Banfield J.F."/>
            <person name="Garavito R.M."/>
            <person name="Carr K."/>
            <person name="Wilkerson C."/>
            <person name="Rensing S.A."/>
            <person name="Gagneul D."/>
            <person name="Dickenson N.E."/>
            <person name="Oesterhelt C."/>
            <person name="Lercher M.J."/>
            <person name="Weber A.P."/>
        </authorList>
    </citation>
    <scope>NUCLEOTIDE SEQUENCE [LARGE SCALE GENOMIC DNA]</scope>
    <source>
        <strain evidence="4">074W</strain>
    </source>
</reference>
<evidence type="ECO:0000259" key="2">
    <source>
        <dbReference type="PROSITE" id="PS50128"/>
    </source>
</evidence>
<dbReference type="OrthoDB" id="10405949at2759"/>
<dbReference type="Gene3D" id="1.10.10.790">
    <property type="entry name" value="Surp module"/>
    <property type="match status" value="1"/>
</dbReference>
<dbReference type="EMBL" id="KB454497">
    <property type="protein sequence ID" value="EME30725.1"/>
    <property type="molecule type" value="Genomic_DNA"/>
</dbReference>
<dbReference type="GO" id="GO:0003723">
    <property type="term" value="F:RNA binding"/>
    <property type="evidence" value="ECO:0007669"/>
    <property type="project" value="InterPro"/>
</dbReference>
<protein>
    <recommendedName>
        <fullName evidence="2">SURP motif domain-containing protein</fullName>
    </recommendedName>
</protein>
<feature type="coiled-coil region" evidence="1">
    <location>
        <begin position="45"/>
        <end position="72"/>
    </location>
</feature>